<evidence type="ECO:0000256" key="3">
    <source>
        <dbReference type="ARBA" id="ARBA00022692"/>
    </source>
</evidence>
<evidence type="ECO:0000313" key="10">
    <source>
        <dbReference type="Proteomes" id="UP000033588"/>
    </source>
</evidence>
<dbReference type="GO" id="GO:0004713">
    <property type="term" value="F:protein tyrosine kinase activity"/>
    <property type="evidence" value="ECO:0007669"/>
    <property type="project" value="TreeGrafter"/>
</dbReference>
<evidence type="ECO:0000259" key="8">
    <source>
        <dbReference type="Pfam" id="PF13807"/>
    </source>
</evidence>
<evidence type="ECO:0000256" key="4">
    <source>
        <dbReference type="ARBA" id="ARBA00022989"/>
    </source>
</evidence>
<dbReference type="EMBL" id="LACC01000017">
    <property type="protein sequence ID" value="KJZ45460.1"/>
    <property type="molecule type" value="Genomic_DNA"/>
</dbReference>
<accession>A0A0F4TNA2</accession>
<dbReference type="OrthoDB" id="8113255at2"/>
<dbReference type="Gene3D" id="3.30.1890.10">
    <property type="entry name" value="FepE-like"/>
    <property type="match status" value="1"/>
</dbReference>
<evidence type="ECO:0000259" key="7">
    <source>
        <dbReference type="Pfam" id="PF02706"/>
    </source>
</evidence>
<dbReference type="SUPFAM" id="SSF160355">
    <property type="entry name" value="Bacterial polysaccharide co-polymerase-like"/>
    <property type="match status" value="1"/>
</dbReference>
<dbReference type="PATRIC" id="fig|294.132.peg.1875"/>
<feature type="transmembrane region" description="Helical" evidence="6">
    <location>
        <begin position="30"/>
        <end position="49"/>
    </location>
</feature>
<keyword evidence="2" id="KW-1003">Cell membrane</keyword>
<evidence type="ECO:0000256" key="5">
    <source>
        <dbReference type="ARBA" id="ARBA00023136"/>
    </source>
</evidence>
<evidence type="ECO:0000256" key="6">
    <source>
        <dbReference type="SAM" id="Phobius"/>
    </source>
</evidence>
<sequence length="355" mass="39261">MSQIPPASSNIPSDEIDLVEWLEHLWKQKLLIALVTLIITVVAASYAFLSAPVYEAKTSLLPPRLADIAGYNLGRAEAGLPEFTVEKIYSIFTQNLRSENQRNSFFQQIYLPAQAAEIGSGTKDQLRETLNKKLVVSNPDVKNTPDRFEVTAQSAVPSRAAEWANLYVERAASKTRQDMADTAATEISMRVQSIKSRIEVLRESAKKLREDRIARLNEALIVADKVGVQAPQVKALRTSSDGELEQFVDGNLMYKLGAKAIRVELAVLQSRTNDDPFIADLRDFENRLDFLSKVSVSPSNVAVFTLDNIAEAPETPIKPKKALILALGVVLGGMLGVFIALIRGMWVKRRQPSLS</sequence>
<comment type="subcellular location">
    <subcellularLocation>
        <location evidence="1">Cell membrane</location>
        <topology evidence="1">Multi-pass membrane protein</topology>
    </subcellularLocation>
</comment>
<dbReference type="InterPro" id="IPR050445">
    <property type="entry name" value="Bact_polysacc_biosynth/exp"/>
</dbReference>
<keyword evidence="4 6" id="KW-1133">Transmembrane helix</keyword>
<evidence type="ECO:0000256" key="2">
    <source>
        <dbReference type="ARBA" id="ARBA00022475"/>
    </source>
</evidence>
<dbReference type="GO" id="GO:0005886">
    <property type="term" value="C:plasma membrane"/>
    <property type="evidence" value="ECO:0007669"/>
    <property type="project" value="UniProtKB-SubCell"/>
</dbReference>
<gene>
    <name evidence="9" type="ORF">VC35_15455</name>
</gene>
<dbReference type="RefSeq" id="WP_046041226.1">
    <property type="nucleotide sequence ID" value="NZ_LACC01000017.1"/>
</dbReference>
<dbReference type="PANTHER" id="PTHR32309">
    <property type="entry name" value="TYROSINE-PROTEIN KINASE"/>
    <property type="match status" value="1"/>
</dbReference>
<dbReference type="AlphaFoldDB" id="A0A0F4TNA2"/>
<dbReference type="Pfam" id="PF02706">
    <property type="entry name" value="Wzz"/>
    <property type="match status" value="1"/>
</dbReference>
<dbReference type="Pfam" id="PF13807">
    <property type="entry name" value="GNVR"/>
    <property type="match status" value="1"/>
</dbReference>
<feature type="domain" description="Polysaccharide chain length determinant N-terminal" evidence="7">
    <location>
        <begin position="14"/>
        <end position="108"/>
    </location>
</feature>
<reference evidence="9 10" key="1">
    <citation type="submission" date="2015-03" db="EMBL/GenBank/DDBJ databases">
        <title>Comparative genomics of Pseudomonas insights into diversity of traits involved in vanlence and defense.</title>
        <authorList>
            <person name="Qin Y."/>
        </authorList>
    </citation>
    <scope>NUCLEOTIDE SEQUENCE [LARGE SCALE GENOMIC DNA]</scope>
    <source>
        <strain evidence="9 10">C8</strain>
    </source>
</reference>
<evidence type="ECO:0000313" key="9">
    <source>
        <dbReference type="EMBL" id="KJZ45460.1"/>
    </source>
</evidence>
<evidence type="ECO:0000256" key="1">
    <source>
        <dbReference type="ARBA" id="ARBA00004651"/>
    </source>
</evidence>
<feature type="domain" description="Tyrosine-protein kinase G-rich" evidence="8">
    <location>
        <begin position="306"/>
        <end position="344"/>
    </location>
</feature>
<proteinExistence type="predicted"/>
<dbReference type="InterPro" id="IPR003856">
    <property type="entry name" value="LPS_length_determ_N"/>
</dbReference>
<organism evidence="9 10">
    <name type="scientific">Pseudomonas fluorescens</name>
    <dbReference type="NCBI Taxonomy" id="294"/>
    <lineage>
        <taxon>Bacteria</taxon>
        <taxon>Pseudomonadati</taxon>
        <taxon>Pseudomonadota</taxon>
        <taxon>Gammaproteobacteria</taxon>
        <taxon>Pseudomonadales</taxon>
        <taxon>Pseudomonadaceae</taxon>
        <taxon>Pseudomonas</taxon>
    </lineage>
</organism>
<name>A0A0F4TNA2_PSEFL</name>
<dbReference type="InterPro" id="IPR032807">
    <property type="entry name" value="GNVR"/>
</dbReference>
<protein>
    <submittedName>
        <fullName evidence="9">Chain-length determining protein</fullName>
    </submittedName>
</protein>
<dbReference type="Proteomes" id="UP000033588">
    <property type="component" value="Unassembled WGS sequence"/>
</dbReference>
<comment type="caution">
    <text evidence="9">The sequence shown here is derived from an EMBL/GenBank/DDBJ whole genome shotgun (WGS) entry which is preliminary data.</text>
</comment>
<keyword evidence="3 6" id="KW-0812">Transmembrane</keyword>
<dbReference type="PANTHER" id="PTHR32309:SF13">
    <property type="entry name" value="FERRIC ENTEROBACTIN TRANSPORT PROTEIN FEPE"/>
    <property type="match status" value="1"/>
</dbReference>
<keyword evidence="5 6" id="KW-0472">Membrane</keyword>
<feature type="transmembrane region" description="Helical" evidence="6">
    <location>
        <begin position="322"/>
        <end position="342"/>
    </location>
</feature>